<dbReference type="Pfam" id="PF00085">
    <property type="entry name" value="Thioredoxin"/>
    <property type="match status" value="1"/>
</dbReference>
<evidence type="ECO:0000259" key="1">
    <source>
        <dbReference type="Pfam" id="PF00085"/>
    </source>
</evidence>
<dbReference type="CDD" id="cd02947">
    <property type="entry name" value="TRX_family"/>
    <property type="match status" value="1"/>
</dbReference>
<sequence length="106" mass="12365">MKEITEESSLMDLIRNEESLLLFLYTPLCGTCKRAEQMLIPLEEVLRDVQMVKVNANIIPEFMQREKVTSVPCLKVFQDGENIKTIYAFHSLPSLIERIYPLFQNK</sequence>
<dbReference type="SUPFAM" id="SSF52833">
    <property type="entry name" value="Thioredoxin-like"/>
    <property type="match status" value="1"/>
</dbReference>
<dbReference type="AlphaFoldDB" id="A0A1I1ZTB8"/>
<dbReference type="InterPro" id="IPR013766">
    <property type="entry name" value="Thioredoxin_domain"/>
</dbReference>
<dbReference type="EMBL" id="FONT01000001">
    <property type="protein sequence ID" value="SFE35034.1"/>
    <property type="molecule type" value="Genomic_DNA"/>
</dbReference>
<evidence type="ECO:0000313" key="2">
    <source>
        <dbReference type="EMBL" id="SFE35034.1"/>
    </source>
</evidence>
<evidence type="ECO:0000313" key="3">
    <source>
        <dbReference type="Proteomes" id="UP000199516"/>
    </source>
</evidence>
<proteinExistence type="predicted"/>
<dbReference type="STRING" id="930128.SAMN05192532_101438"/>
<dbReference type="OrthoDB" id="5784238at2"/>
<dbReference type="RefSeq" id="WP_091656749.1">
    <property type="nucleotide sequence ID" value="NZ_FONT01000001.1"/>
</dbReference>
<protein>
    <submittedName>
        <fullName evidence="2">Thioredoxin</fullName>
    </submittedName>
</protein>
<keyword evidence="3" id="KW-1185">Reference proteome</keyword>
<name>A0A1I1ZTB8_9BACI</name>
<dbReference type="Gene3D" id="3.40.30.10">
    <property type="entry name" value="Glutaredoxin"/>
    <property type="match status" value="1"/>
</dbReference>
<feature type="domain" description="Thioredoxin" evidence="1">
    <location>
        <begin position="10"/>
        <end position="94"/>
    </location>
</feature>
<gene>
    <name evidence="2" type="ORF">SAMN05192532_101438</name>
</gene>
<dbReference type="Proteomes" id="UP000199516">
    <property type="component" value="Unassembled WGS sequence"/>
</dbReference>
<reference evidence="2 3" key="1">
    <citation type="submission" date="2016-10" db="EMBL/GenBank/DDBJ databases">
        <authorList>
            <person name="de Groot N.N."/>
        </authorList>
    </citation>
    <scope>NUCLEOTIDE SEQUENCE [LARGE SCALE GENOMIC DNA]</scope>
    <source>
        <strain evidence="2 3">DSM 23995</strain>
    </source>
</reference>
<accession>A0A1I1ZTB8</accession>
<dbReference type="InterPro" id="IPR036249">
    <property type="entry name" value="Thioredoxin-like_sf"/>
</dbReference>
<organism evidence="2 3">
    <name type="scientific">Alteribacillus iranensis</name>
    <dbReference type="NCBI Taxonomy" id="930128"/>
    <lineage>
        <taxon>Bacteria</taxon>
        <taxon>Bacillati</taxon>
        <taxon>Bacillota</taxon>
        <taxon>Bacilli</taxon>
        <taxon>Bacillales</taxon>
        <taxon>Bacillaceae</taxon>
        <taxon>Alteribacillus</taxon>
    </lineage>
</organism>